<evidence type="ECO:0000256" key="1">
    <source>
        <dbReference type="SAM" id="Phobius"/>
    </source>
</evidence>
<organism evidence="2 3">
    <name type="scientific">Rubus argutus</name>
    <name type="common">Southern blackberry</name>
    <dbReference type="NCBI Taxonomy" id="59490"/>
    <lineage>
        <taxon>Eukaryota</taxon>
        <taxon>Viridiplantae</taxon>
        <taxon>Streptophyta</taxon>
        <taxon>Embryophyta</taxon>
        <taxon>Tracheophyta</taxon>
        <taxon>Spermatophyta</taxon>
        <taxon>Magnoliopsida</taxon>
        <taxon>eudicotyledons</taxon>
        <taxon>Gunneridae</taxon>
        <taxon>Pentapetalae</taxon>
        <taxon>rosids</taxon>
        <taxon>fabids</taxon>
        <taxon>Rosales</taxon>
        <taxon>Rosaceae</taxon>
        <taxon>Rosoideae</taxon>
        <taxon>Rosoideae incertae sedis</taxon>
        <taxon>Rubus</taxon>
    </lineage>
</organism>
<feature type="transmembrane region" description="Helical" evidence="1">
    <location>
        <begin position="96"/>
        <end position="117"/>
    </location>
</feature>
<proteinExistence type="predicted"/>
<evidence type="ECO:0000313" key="2">
    <source>
        <dbReference type="EMBL" id="KAK9951079.1"/>
    </source>
</evidence>
<gene>
    <name evidence="2" type="ORF">M0R45_006541</name>
</gene>
<feature type="transmembrane region" description="Helical" evidence="1">
    <location>
        <begin position="43"/>
        <end position="62"/>
    </location>
</feature>
<name>A0AAW1YRE5_RUBAR</name>
<dbReference type="EMBL" id="JBEDUW010000001">
    <property type="protein sequence ID" value="KAK9951079.1"/>
    <property type="molecule type" value="Genomic_DNA"/>
</dbReference>
<dbReference type="AlphaFoldDB" id="A0AAW1YRE5"/>
<comment type="caution">
    <text evidence="2">The sequence shown here is derived from an EMBL/GenBank/DDBJ whole genome shotgun (WGS) entry which is preliminary data.</text>
</comment>
<accession>A0AAW1YRE5</accession>
<sequence length="144" mass="15623">MAGLRNLGSDGEARSLLSFSFRSHLLLSPSSSPVRVFLFKFDLLLLLFLISHGGLVIVMMLAEIEPWVFDLRVWNCGIKELRHGGNLNSRAGRRGLVVAGIGDLLVWCVGSVVEMLIHGGSRRWAQLGDGLVGGEDELILGAAK</sequence>
<evidence type="ECO:0000313" key="3">
    <source>
        <dbReference type="Proteomes" id="UP001457282"/>
    </source>
</evidence>
<dbReference type="Proteomes" id="UP001457282">
    <property type="component" value="Unassembled WGS sequence"/>
</dbReference>
<keyword evidence="1" id="KW-1133">Transmembrane helix</keyword>
<reference evidence="2 3" key="1">
    <citation type="journal article" date="2023" name="G3 (Bethesda)">
        <title>A chromosome-length genome assembly and annotation of blackberry (Rubus argutus, cv. 'Hillquist').</title>
        <authorList>
            <person name="Bruna T."/>
            <person name="Aryal R."/>
            <person name="Dudchenko O."/>
            <person name="Sargent D.J."/>
            <person name="Mead D."/>
            <person name="Buti M."/>
            <person name="Cavallini A."/>
            <person name="Hytonen T."/>
            <person name="Andres J."/>
            <person name="Pham M."/>
            <person name="Weisz D."/>
            <person name="Mascagni F."/>
            <person name="Usai G."/>
            <person name="Natali L."/>
            <person name="Bassil N."/>
            <person name="Fernandez G.E."/>
            <person name="Lomsadze A."/>
            <person name="Armour M."/>
            <person name="Olukolu B."/>
            <person name="Poorten T."/>
            <person name="Britton C."/>
            <person name="Davik J."/>
            <person name="Ashrafi H."/>
            <person name="Aiden E.L."/>
            <person name="Borodovsky M."/>
            <person name="Worthington M."/>
        </authorList>
    </citation>
    <scope>NUCLEOTIDE SEQUENCE [LARGE SCALE GENOMIC DNA]</scope>
    <source>
        <strain evidence="2">PI 553951</strain>
    </source>
</reference>
<protein>
    <submittedName>
        <fullName evidence="2">Uncharacterized protein</fullName>
    </submittedName>
</protein>
<keyword evidence="3" id="KW-1185">Reference proteome</keyword>
<keyword evidence="1" id="KW-0812">Transmembrane</keyword>
<keyword evidence="1" id="KW-0472">Membrane</keyword>